<comment type="caution">
    <text evidence="8">The sequence shown here is derived from an EMBL/GenBank/DDBJ whole genome shotgun (WGS) entry which is preliminary data.</text>
</comment>
<feature type="domain" description="DUF5935" evidence="7">
    <location>
        <begin position="1"/>
        <end position="189"/>
    </location>
</feature>
<feature type="transmembrane region" description="Helical" evidence="5">
    <location>
        <begin position="194"/>
        <end position="210"/>
    </location>
</feature>
<evidence type="ECO:0000256" key="4">
    <source>
        <dbReference type="ARBA" id="ARBA00023136"/>
    </source>
</evidence>
<dbReference type="PANTHER" id="PTHR37422">
    <property type="entry name" value="TEICHURONIC ACID BIOSYNTHESIS PROTEIN TUAE"/>
    <property type="match status" value="1"/>
</dbReference>
<protein>
    <submittedName>
        <fullName evidence="8">Putative O-glycosylation ligase, exosortase A-associated</fullName>
    </submittedName>
</protein>
<feature type="transmembrane region" description="Helical" evidence="5">
    <location>
        <begin position="100"/>
        <end position="121"/>
    </location>
</feature>
<evidence type="ECO:0000313" key="8">
    <source>
        <dbReference type="EMBL" id="KFB72716.1"/>
    </source>
</evidence>
<reference evidence="8 9" key="1">
    <citation type="submission" date="2014-02" db="EMBL/GenBank/DDBJ databases">
        <title>Expanding our view of genomic diversity in Candidatus Accumulibacter clades.</title>
        <authorList>
            <person name="Skennerton C.T."/>
            <person name="Barr J.J."/>
            <person name="Slater F.R."/>
            <person name="Bond P.L."/>
            <person name="Tyson G.W."/>
        </authorList>
    </citation>
    <scope>NUCLEOTIDE SEQUENCE [LARGE SCALE GENOMIC DNA]</scope>
    <source>
        <strain evidence="9">BA-91</strain>
    </source>
</reference>
<dbReference type="AlphaFoldDB" id="A0A080LVR1"/>
<dbReference type="Proteomes" id="UP000020077">
    <property type="component" value="Unassembled WGS sequence"/>
</dbReference>
<dbReference type="InterPro" id="IPR007016">
    <property type="entry name" value="O-antigen_ligase-rel_domated"/>
</dbReference>
<evidence type="ECO:0000256" key="3">
    <source>
        <dbReference type="ARBA" id="ARBA00022989"/>
    </source>
</evidence>
<dbReference type="InterPro" id="IPR017528">
    <property type="entry name" value="CHP03097O-antigen_lig-rel"/>
</dbReference>
<feature type="transmembrane region" description="Helical" evidence="5">
    <location>
        <begin position="128"/>
        <end position="150"/>
    </location>
</feature>
<feature type="transmembrane region" description="Helical" evidence="5">
    <location>
        <begin position="76"/>
        <end position="94"/>
    </location>
</feature>
<comment type="subcellular location">
    <subcellularLocation>
        <location evidence="1">Membrane</location>
        <topology evidence="1">Multi-pass membrane protein</topology>
    </subcellularLocation>
</comment>
<name>A0A080LVR1_9PROT</name>
<feature type="transmembrane region" description="Helical" evidence="5">
    <location>
        <begin position="361"/>
        <end position="380"/>
    </location>
</feature>
<keyword evidence="2 5" id="KW-0812">Transmembrane</keyword>
<dbReference type="InterPro" id="IPR045979">
    <property type="entry name" value="DUF5935"/>
</dbReference>
<evidence type="ECO:0000259" key="7">
    <source>
        <dbReference type="Pfam" id="PF19358"/>
    </source>
</evidence>
<dbReference type="Pfam" id="PF19358">
    <property type="entry name" value="DUF5935"/>
    <property type="match status" value="1"/>
</dbReference>
<feature type="transmembrane region" description="Helical" evidence="5">
    <location>
        <begin position="237"/>
        <end position="254"/>
    </location>
</feature>
<evidence type="ECO:0000256" key="1">
    <source>
        <dbReference type="ARBA" id="ARBA00004141"/>
    </source>
</evidence>
<organism evidence="8 9">
    <name type="scientific">Candidatus Accumulibacter phosphatis</name>
    <dbReference type="NCBI Taxonomy" id="327160"/>
    <lineage>
        <taxon>Bacteria</taxon>
        <taxon>Pseudomonadati</taxon>
        <taxon>Pseudomonadota</taxon>
        <taxon>Betaproteobacteria</taxon>
        <taxon>Candidatus Accumulibacter</taxon>
    </lineage>
</organism>
<feature type="transmembrane region" description="Helical" evidence="5">
    <location>
        <begin position="43"/>
        <end position="64"/>
    </location>
</feature>
<evidence type="ECO:0000313" key="9">
    <source>
        <dbReference type="Proteomes" id="UP000020077"/>
    </source>
</evidence>
<feature type="transmembrane region" description="Helical" evidence="5">
    <location>
        <begin position="170"/>
        <end position="187"/>
    </location>
</feature>
<accession>A0A080LVR1</accession>
<keyword evidence="4 5" id="KW-0472">Membrane</keyword>
<dbReference type="InterPro" id="IPR051533">
    <property type="entry name" value="WaaL-like"/>
</dbReference>
<dbReference type="NCBIfam" id="TIGR03097">
    <property type="entry name" value="PEP_O_lig_1"/>
    <property type="match status" value="1"/>
</dbReference>
<keyword evidence="8" id="KW-0436">Ligase</keyword>
<dbReference type="Pfam" id="PF04932">
    <property type="entry name" value="Wzy_C"/>
    <property type="match status" value="1"/>
</dbReference>
<dbReference type="EMBL" id="JDVG02000345">
    <property type="protein sequence ID" value="KFB72716.1"/>
    <property type="molecule type" value="Genomic_DNA"/>
</dbReference>
<feature type="domain" description="O-antigen ligase-related" evidence="6">
    <location>
        <begin position="201"/>
        <end position="338"/>
    </location>
</feature>
<evidence type="ECO:0000256" key="5">
    <source>
        <dbReference type="SAM" id="Phobius"/>
    </source>
</evidence>
<evidence type="ECO:0000256" key="2">
    <source>
        <dbReference type="ARBA" id="ARBA00022692"/>
    </source>
</evidence>
<dbReference type="GO" id="GO:0016874">
    <property type="term" value="F:ligase activity"/>
    <property type="evidence" value="ECO:0007669"/>
    <property type="project" value="UniProtKB-KW"/>
</dbReference>
<proteinExistence type="predicted"/>
<gene>
    <name evidence="8" type="ORF">AW09_002084</name>
</gene>
<dbReference type="GO" id="GO:0016020">
    <property type="term" value="C:membrane"/>
    <property type="evidence" value="ECO:0007669"/>
    <property type="project" value="UniProtKB-SubCell"/>
</dbReference>
<evidence type="ECO:0000259" key="6">
    <source>
        <dbReference type="Pfam" id="PF04932"/>
    </source>
</evidence>
<dbReference type="PANTHER" id="PTHR37422:SF13">
    <property type="entry name" value="LIPOPOLYSACCHARIDE BIOSYNTHESIS PROTEIN PA4999-RELATED"/>
    <property type="match status" value="1"/>
</dbReference>
<feature type="transmembrane region" description="Helical" evidence="5">
    <location>
        <begin position="216"/>
        <end position="232"/>
    </location>
</feature>
<feature type="transmembrane region" description="Helical" evidence="5">
    <location>
        <begin position="330"/>
        <end position="349"/>
    </location>
</feature>
<keyword evidence="3 5" id="KW-1133">Transmembrane helix</keyword>
<sequence>MRDLLVVSIVLAVLPFVFRHTWVGVMLWTWLSVMNPHKLAFGFATELPLAAAAAGTVLISLLTTRDKLRMAWSPPVGVLFGFVIWMCLTTAFAFDPAGSWVQLNKILKIQLMTAIALMALHERKHIELFLWVNVLSVGFFGFKGGIFTILTGGSQRVWGPPGGFFEDNNACAVALIMVIPLMNYLRTVSTHPKVRLGLLVLMLLCAIAALGTQSRGGLLAICAMGLVLWYRADRKMLGGLTILAVATALLAFMPDSWERRMATMQTYEQDESSMGRLEAWQTATNVANHRPTGAGFAMYDWATGGMYAQPGVTVIRAAHSIYFSVLGEHGYIGLSLFVLIWVLTLRVAGQVRKQTRNRPEVLWVYQLAGMCQVSLVGYLVGGTFLSLAYFDLPYNILVVLVVTQRWLREGASQAGGVFGSASSSRSVETQQALK</sequence>